<dbReference type="Proteomes" id="UP000294835">
    <property type="component" value="Unassembled WGS sequence"/>
</dbReference>
<keyword evidence="4" id="KW-1185">Reference proteome</keyword>
<evidence type="ECO:0000313" key="4">
    <source>
        <dbReference type="Proteomes" id="UP000294835"/>
    </source>
</evidence>
<organism evidence="3 4">
    <name type="scientific">Rhodovulum marinum</name>
    <dbReference type="NCBI Taxonomy" id="320662"/>
    <lineage>
        <taxon>Bacteria</taxon>
        <taxon>Pseudomonadati</taxon>
        <taxon>Pseudomonadota</taxon>
        <taxon>Alphaproteobacteria</taxon>
        <taxon>Rhodobacterales</taxon>
        <taxon>Paracoccaceae</taxon>
        <taxon>Rhodovulum</taxon>
    </lineage>
</organism>
<feature type="transmembrane region" description="Helical" evidence="1">
    <location>
        <begin position="128"/>
        <end position="151"/>
    </location>
</feature>
<comment type="caution">
    <text evidence="3">The sequence shown here is derived from an EMBL/GenBank/DDBJ whole genome shotgun (WGS) entry which is preliminary data.</text>
</comment>
<evidence type="ECO:0000259" key="2">
    <source>
        <dbReference type="Pfam" id="PF07331"/>
    </source>
</evidence>
<keyword evidence="1" id="KW-0812">Transmembrane</keyword>
<feature type="domain" description="DUF1468" evidence="2">
    <location>
        <begin position="13"/>
        <end position="152"/>
    </location>
</feature>
<keyword evidence="1" id="KW-1133">Transmembrane helix</keyword>
<sequence>MKPPSDLRPGERVFALALLGVSLLAFQQAYGISGFSGLTTGGVIPMLAAGVMVVSGLVILRDALARPRPARPSLRETLRFLVPPQLVLFVALLVAYGAAIPGLGFLPASGVFLFLSIWMLWRRGVLWAAGITALSVTGVYVVFRLVFQVVLPSGTVWP</sequence>
<feature type="transmembrane region" description="Helical" evidence="1">
    <location>
        <begin position="105"/>
        <end position="121"/>
    </location>
</feature>
<dbReference type="InterPro" id="IPR009936">
    <property type="entry name" value="DUF1468"/>
</dbReference>
<protein>
    <submittedName>
        <fullName evidence="3">Tripartite tricarboxylate transporter TctB family protein</fullName>
    </submittedName>
</protein>
<reference evidence="3 4" key="1">
    <citation type="submission" date="2019-03" db="EMBL/GenBank/DDBJ databases">
        <title>Genomic Encyclopedia of Type Strains, Phase IV (KMG-IV): sequencing the most valuable type-strain genomes for metagenomic binning, comparative biology and taxonomic classification.</title>
        <authorList>
            <person name="Goeker M."/>
        </authorList>
    </citation>
    <scope>NUCLEOTIDE SEQUENCE [LARGE SCALE GENOMIC DNA]</scope>
    <source>
        <strain evidence="3 4">DSM 18063</strain>
    </source>
</reference>
<feature type="transmembrane region" description="Helical" evidence="1">
    <location>
        <begin position="80"/>
        <end position="99"/>
    </location>
</feature>
<dbReference type="EMBL" id="SLXP01000005">
    <property type="protein sequence ID" value="TCP41266.1"/>
    <property type="molecule type" value="Genomic_DNA"/>
</dbReference>
<dbReference type="RefSeq" id="WP_165915566.1">
    <property type="nucleotide sequence ID" value="NZ_SLXP01000005.1"/>
</dbReference>
<evidence type="ECO:0000256" key="1">
    <source>
        <dbReference type="SAM" id="Phobius"/>
    </source>
</evidence>
<accession>A0A4V6NR07</accession>
<dbReference type="AlphaFoldDB" id="A0A4V6NR07"/>
<gene>
    <name evidence="3" type="ORF">EV662_10510</name>
</gene>
<proteinExistence type="predicted"/>
<name>A0A4V6NR07_9RHOB</name>
<keyword evidence="1" id="KW-0472">Membrane</keyword>
<evidence type="ECO:0000313" key="3">
    <source>
        <dbReference type="EMBL" id="TCP41266.1"/>
    </source>
</evidence>
<feature type="transmembrane region" description="Helical" evidence="1">
    <location>
        <begin position="41"/>
        <end position="60"/>
    </location>
</feature>
<dbReference type="Pfam" id="PF07331">
    <property type="entry name" value="TctB"/>
    <property type="match status" value="1"/>
</dbReference>